<dbReference type="PANTHER" id="PTHR14119:SF3">
    <property type="entry name" value="ISOCHORISMATASE DOMAIN-CONTAINING PROTEIN 2"/>
    <property type="match status" value="1"/>
</dbReference>
<organism evidence="3">
    <name type="scientific">Strongyloides stercoralis</name>
    <name type="common">Threadworm</name>
    <dbReference type="NCBI Taxonomy" id="6248"/>
    <lineage>
        <taxon>Eukaryota</taxon>
        <taxon>Metazoa</taxon>
        <taxon>Ecdysozoa</taxon>
        <taxon>Nematoda</taxon>
        <taxon>Chromadorea</taxon>
        <taxon>Rhabditida</taxon>
        <taxon>Tylenchina</taxon>
        <taxon>Panagrolaimomorpha</taxon>
        <taxon>Strongyloidoidea</taxon>
        <taxon>Strongyloididae</taxon>
        <taxon>Strongyloides</taxon>
    </lineage>
</organism>
<dbReference type="SUPFAM" id="SSF52499">
    <property type="entry name" value="Isochorismatase-like hydrolases"/>
    <property type="match status" value="1"/>
</dbReference>
<proteinExistence type="inferred from homology"/>
<comment type="similarity">
    <text evidence="1">Belongs to the isochorismatase family.</text>
</comment>
<feature type="domain" description="Isochorismatase-like" evidence="2">
    <location>
        <begin position="14"/>
        <end position="161"/>
    </location>
</feature>
<sequence>MTSNNLSFINAETSILFICDVQEKFRPSISYFNEIVVIIQRLIKAANILNIKIIGTEQYPKGLGHTIEELSLAENNIKIFEKKVFSMLTEEVKKNIDKEIKTVIICGLETHICILQTTKELLQNGYKVIVVADGVSSRTIGDKKIALRHLEKIGAQIRTSESILFELLKTAEHPNFKDIQKIILTPSPETGLCHI</sequence>
<dbReference type="InterPro" id="IPR050993">
    <property type="entry name" value="Isochorismatase_domain"/>
</dbReference>
<dbReference type="Pfam" id="PF00857">
    <property type="entry name" value="Isochorismatase"/>
    <property type="match status" value="1"/>
</dbReference>
<protein>
    <submittedName>
        <fullName evidence="3">Isochorismatase domain-containing protein</fullName>
    </submittedName>
</protein>
<dbReference type="STRING" id="6248.A0A0K0DTJ5"/>
<name>A0A0K0DTJ5_STRER</name>
<dbReference type="Gene3D" id="3.40.50.850">
    <property type="entry name" value="Isochorismatase-like"/>
    <property type="match status" value="1"/>
</dbReference>
<evidence type="ECO:0000259" key="2">
    <source>
        <dbReference type="Pfam" id="PF00857"/>
    </source>
</evidence>
<dbReference type="PANTHER" id="PTHR14119">
    <property type="entry name" value="HYDROLASE"/>
    <property type="match status" value="1"/>
</dbReference>
<dbReference type="InterPro" id="IPR000868">
    <property type="entry name" value="Isochorismatase-like_dom"/>
</dbReference>
<dbReference type="WBParaSite" id="SSTP_0000055700.1">
    <property type="protein sequence ID" value="SSTP_0000055700.1"/>
    <property type="gene ID" value="SSTP_0000055700"/>
</dbReference>
<accession>A0A0K0DTJ5</accession>
<evidence type="ECO:0000313" key="3">
    <source>
        <dbReference type="WBParaSite" id="SSTP_0000055700.1"/>
    </source>
</evidence>
<dbReference type="AlphaFoldDB" id="A0A0K0DTJ5"/>
<evidence type="ECO:0000256" key="1">
    <source>
        <dbReference type="ARBA" id="ARBA00006336"/>
    </source>
</evidence>
<reference evidence="3" key="1">
    <citation type="submission" date="2015-08" db="UniProtKB">
        <authorList>
            <consortium name="WormBaseParasite"/>
        </authorList>
    </citation>
    <scope>IDENTIFICATION</scope>
</reference>
<dbReference type="InterPro" id="IPR036380">
    <property type="entry name" value="Isochorismatase-like_sf"/>
</dbReference>